<dbReference type="RefSeq" id="WP_273688535.1">
    <property type="nucleotide sequence ID" value="NZ_CP117411.1"/>
</dbReference>
<sequence length="99" mass="11051">MDAAALIAAKRAAIAYDADLMARRPEGCPRAAWRMENTNPAAIRLIVRDTKLKTQPQRVIVSDATAQFEVKVYGDKRLIESIDLRAADAEHRLARYMPA</sequence>
<accession>A0ABY7TLR1</accession>
<name>A0ABY7TLR1_9SPHN</name>
<evidence type="ECO:0000313" key="2">
    <source>
        <dbReference type="Proteomes" id="UP001220395"/>
    </source>
</evidence>
<evidence type="ECO:0000313" key="1">
    <source>
        <dbReference type="EMBL" id="WCT73911.1"/>
    </source>
</evidence>
<protein>
    <submittedName>
        <fullName evidence="1">Uncharacterized protein</fullName>
    </submittedName>
</protein>
<dbReference type="EMBL" id="CP117411">
    <property type="protein sequence ID" value="WCT73911.1"/>
    <property type="molecule type" value="Genomic_DNA"/>
</dbReference>
<organism evidence="1 2">
    <name type="scientific">Sphingomonas naphthae</name>
    <dbReference type="NCBI Taxonomy" id="1813468"/>
    <lineage>
        <taxon>Bacteria</taxon>
        <taxon>Pseudomonadati</taxon>
        <taxon>Pseudomonadota</taxon>
        <taxon>Alphaproteobacteria</taxon>
        <taxon>Sphingomonadales</taxon>
        <taxon>Sphingomonadaceae</taxon>
        <taxon>Sphingomonas</taxon>
    </lineage>
</organism>
<proteinExistence type="predicted"/>
<dbReference type="Proteomes" id="UP001220395">
    <property type="component" value="Chromosome"/>
</dbReference>
<keyword evidence="2" id="KW-1185">Reference proteome</keyword>
<gene>
    <name evidence="1" type="ORF">PQ455_01370</name>
</gene>
<reference evidence="1 2" key="1">
    <citation type="submission" date="2023-02" db="EMBL/GenBank/DDBJ databases">
        <title>Genome sequence of Sphingomonas naphthae.</title>
        <authorList>
            <person name="Kim S."/>
            <person name="Heo J."/>
            <person name="Kwon S.-W."/>
        </authorList>
    </citation>
    <scope>NUCLEOTIDE SEQUENCE [LARGE SCALE GENOMIC DNA]</scope>
    <source>
        <strain evidence="1 2">KACC 18716</strain>
    </source>
</reference>